<keyword evidence="2" id="KW-1185">Reference proteome</keyword>
<accession>A0ABQ6JM34</accession>
<dbReference type="Proteomes" id="UP001157017">
    <property type="component" value="Unassembled WGS sequence"/>
</dbReference>
<protein>
    <submittedName>
        <fullName evidence="1">Uncharacterized protein</fullName>
    </submittedName>
</protein>
<sequence>MVGGASRCCTASTVKIASTAPAAPSMWPVIDLVADTTARCAAASPSAAWIEPASATSPTGVDVEWALTCTTSSTEASASARAARIALAAPAPTGSGAAMWYASFDMPAPATSA</sequence>
<reference evidence="2" key="1">
    <citation type="journal article" date="2019" name="Int. J. Syst. Evol. Microbiol.">
        <title>The Global Catalogue of Microorganisms (GCM) 10K type strain sequencing project: providing services to taxonomists for standard genome sequencing and annotation.</title>
        <authorList>
            <consortium name="The Broad Institute Genomics Platform"/>
            <consortium name="The Broad Institute Genome Sequencing Center for Infectious Disease"/>
            <person name="Wu L."/>
            <person name="Ma J."/>
        </authorList>
    </citation>
    <scope>NUCLEOTIDE SEQUENCE [LARGE SCALE GENOMIC DNA]</scope>
    <source>
        <strain evidence="2">NBRC 108730</strain>
    </source>
</reference>
<name>A0ABQ6JM34_9ACTN</name>
<organism evidence="1 2">
    <name type="scientific">Angustibacter aerolatus</name>
    <dbReference type="NCBI Taxonomy" id="1162965"/>
    <lineage>
        <taxon>Bacteria</taxon>
        <taxon>Bacillati</taxon>
        <taxon>Actinomycetota</taxon>
        <taxon>Actinomycetes</taxon>
        <taxon>Kineosporiales</taxon>
        <taxon>Kineosporiaceae</taxon>
    </lineage>
</organism>
<comment type="caution">
    <text evidence="1">The sequence shown here is derived from an EMBL/GenBank/DDBJ whole genome shotgun (WGS) entry which is preliminary data.</text>
</comment>
<gene>
    <name evidence="1" type="ORF">GCM10025868_45900</name>
</gene>
<evidence type="ECO:0000313" key="2">
    <source>
        <dbReference type="Proteomes" id="UP001157017"/>
    </source>
</evidence>
<dbReference type="EMBL" id="BSUZ01000001">
    <property type="protein sequence ID" value="GMA89340.1"/>
    <property type="molecule type" value="Genomic_DNA"/>
</dbReference>
<proteinExistence type="predicted"/>
<evidence type="ECO:0000313" key="1">
    <source>
        <dbReference type="EMBL" id="GMA89340.1"/>
    </source>
</evidence>